<accession>A0A212CE29</accession>
<keyword evidence="9" id="KW-1185">Reference proteome</keyword>
<evidence type="ECO:0000256" key="2">
    <source>
        <dbReference type="ARBA" id="ARBA00008371"/>
    </source>
</evidence>
<dbReference type="PANTHER" id="PTHR23185">
    <property type="entry name" value="PROTEIN VIRILIZER HOMOLOG"/>
    <property type="match status" value="1"/>
</dbReference>
<feature type="domain" description="Virilizer N-terminal" evidence="7">
    <location>
        <begin position="1"/>
        <end position="88"/>
    </location>
</feature>
<feature type="region of interest" description="Disordered" evidence="6">
    <location>
        <begin position="430"/>
        <end position="449"/>
    </location>
</feature>
<feature type="domain" description="Virilizer N-terminal" evidence="7">
    <location>
        <begin position="93"/>
        <end position="158"/>
    </location>
</feature>
<keyword evidence="5" id="KW-0539">Nucleus</keyword>
<dbReference type="InterPro" id="IPR031801">
    <property type="entry name" value="VIR_N"/>
</dbReference>
<feature type="compositionally biased region" description="Gly residues" evidence="6">
    <location>
        <begin position="1439"/>
        <end position="1453"/>
    </location>
</feature>
<evidence type="ECO:0000313" key="8">
    <source>
        <dbReference type="EMBL" id="OWK04256.1"/>
    </source>
</evidence>
<evidence type="ECO:0000256" key="6">
    <source>
        <dbReference type="SAM" id="MobiDB-lite"/>
    </source>
</evidence>
<dbReference type="GO" id="GO:0008380">
    <property type="term" value="P:RNA splicing"/>
    <property type="evidence" value="ECO:0007669"/>
    <property type="project" value="UniProtKB-KW"/>
</dbReference>
<evidence type="ECO:0000259" key="7">
    <source>
        <dbReference type="Pfam" id="PF15912"/>
    </source>
</evidence>
<feature type="compositionally biased region" description="Pro residues" evidence="6">
    <location>
        <begin position="72"/>
        <end position="85"/>
    </location>
</feature>
<evidence type="ECO:0000256" key="3">
    <source>
        <dbReference type="ARBA" id="ARBA00022664"/>
    </source>
</evidence>
<sequence>ETSPHTFQLDLFFNNVSKPSAPVFDRLGRWANFEDDGQVNTDGLVLRGWYNCLTLAIYGSVDRVISHDRDSPPPPPPPPPPPQPQPSVKRNPKHVSGDKEEDAPHREDYFEPISPDRNSVPQESQYSDEGEVEEEQQEEGEDDEDDVDVEDEEDEDEDDRHTVDSIPEEEEEDEEEEGEEDEEGEVPPMTYDPYDRELVPLLHFSCPYKTTFEIEISRMKDQGPDKENSGAVEASVKLTELLDLYQEDRGAKWVTALEEIPSLIIKGLSYLQLKNTKQDALGQLIDWTMQALNLQVALRQPIALNVRQLKAGTKLVSSLAECGTQGVMGLLQAGVINGLFELLFADHVSSSLKLNAFKALDSVISMTEGMEAFLRSRQSEKSGYQKLLELILLDQTVRVVTAGSAILQKCHFYEILSEIKRLGDHLAEKTTSVPNHSEPDHDTDAGLERTNPEYENEVEASMDMDLLESSNISEGEIEKLINLLEEVFHLMETAPHTMIQPPVKSFPTMARITGPPERDDPYPVLFRYLHSHHFLELVTLLLSIPVTSAHPGVLQATKDVLKFLAQSQKGLLFFMSEYEATNLLIRALCHLYDQDEEEGLQSDGVIDDAFALWLQDSTQTLQCITELFSHFQHRTASEETDHSDLLGTLHNLYLITFNPVGRSAVGHVFSLEKNLQSLITLMEYYSKEALGDSKSKKSVAYNYACILILVVVQSSSDVQMLEQHAASLLKLCKADENNAKLQELGKWLEPLKNLRFEINCIPNLIEYVKQNTDNLMTPEGVGLTTALRVLCNVACPPPPVEGQQKDLKWNLAVIQLFSAEGMDTFIRVLQKLNSILTQPWRLHVNMGTTLHRVTTISMARCTLTLLKTMLTELLRGGSFEFKDMRVPSALVTLHMLLCSIPLSGRLDSDEQKIQNDIIDILLTFTQGVNEKLTISEETLANNTWSLMLKEVLSSILKVPEGFFSGLILLSELLPLPLPMQTTQVIEPHDISVALNTRKLWSMHLHVQAKLLQEIVRSFSGTTCQPIQHMLRRICVQLCDLASPTALLIMRTVLDMIVEDLQSTSEDKEKQYTSQTTRLLALLDALASHKACKLAILHLISGTIKGDERYAEIFQDLLVLVRSPGDSVIRQQCVEYITSILQSLCDQGCCGDDSGLMEVEGAHSARTMSINAAELKQLLQSKEESPENLFLELEKLVLEHSKDDDNLDSLLDNVVGLKQMLESSVENLNTLNLPSELMLCHHQEEGAGEDLDRVYDPMIFFVRENRTQADHHLCMWMTLLQLKVKKWSLKMEYHHQNGHSKCRRRSLRVVDFQAIGEDGETTVVGREQEAPVGVLRILLEELTMKVVEARAILTGVLFHHYDHLVLQATAQVLVTVLPEVVGGSGLPGQVQTAAVEAQEESLSVEAVAEAATYGYRPSPRDRASRGRGGLGPSWASANSGSGGSRGKFVSGGSGRGRHTS</sequence>
<dbReference type="Pfam" id="PF15912">
    <property type="entry name" value="VIR_N"/>
    <property type="match status" value="2"/>
</dbReference>
<keyword evidence="4" id="KW-0508">mRNA splicing</keyword>
<dbReference type="GO" id="GO:0005634">
    <property type="term" value="C:nucleus"/>
    <property type="evidence" value="ECO:0007669"/>
    <property type="project" value="UniProtKB-SubCell"/>
</dbReference>
<dbReference type="GO" id="GO:0006397">
    <property type="term" value="P:mRNA processing"/>
    <property type="evidence" value="ECO:0007669"/>
    <property type="project" value="UniProtKB-KW"/>
</dbReference>
<feature type="region of interest" description="Disordered" evidence="6">
    <location>
        <begin position="1415"/>
        <end position="1459"/>
    </location>
</feature>
<evidence type="ECO:0000256" key="1">
    <source>
        <dbReference type="ARBA" id="ARBA00004123"/>
    </source>
</evidence>
<feature type="compositionally biased region" description="Acidic residues" evidence="6">
    <location>
        <begin position="126"/>
        <end position="158"/>
    </location>
</feature>
<proteinExistence type="inferred from homology"/>
<organism evidence="8 9">
    <name type="scientific">Cervus elaphus hippelaphus</name>
    <name type="common">European red deer</name>
    <dbReference type="NCBI Taxonomy" id="46360"/>
    <lineage>
        <taxon>Eukaryota</taxon>
        <taxon>Metazoa</taxon>
        <taxon>Chordata</taxon>
        <taxon>Craniata</taxon>
        <taxon>Vertebrata</taxon>
        <taxon>Euteleostomi</taxon>
        <taxon>Mammalia</taxon>
        <taxon>Eutheria</taxon>
        <taxon>Laurasiatheria</taxon>
        <taxon>Artiodactyla</taxon>
        <taxon>Ruminantia</taxon>
        <taxon>Pecora</taxon>
        <taxon>Cervidae</taxon>
        <taxon>Cervinae</taxon>
        <taxon>Cervus</taxon>
    </lineage>
</organism>
<evidence type="ECO:0000256" key="5">
    <source>
        <dbReference type="ARBA" id="ARBA00023242"/>
    </source>
</evidence>
<dbReference type="GO" id="GO:0036396">
    <property type="term" value="C:RNA N6-methyladenosine methyltransferase complex"/>
    <property type="evidence" value="ECO:0007669"/>
    <property type="project" value="TreeGrafter"/>
</dbReference>
<dbReference type="EMBL" id="MKHE01000021">
    <property type="protein sequence ID" value="OWK04256.1"/>
    <property type="molecule type" value="Genomic_DNA"/>
</dbReference>
<gene>
    <name evidence="8" type="ORF">Celaphus_00016432</name>
</gene>
<keyword evidence="3" id="KW-0507">mRNA processing</keyword>
<name>A0A212CE29_CEREH</name>
<feature type="region of interest" description="Disordered" evidence="6">
    <location>
        <begin position="65"/>
        <end position="193"/>
    </location>
</feature>
<feature type="compositionally biased region" description="Basic and acidic residues" evidence="6">
    <location>
        <begin position="437"/>
        <end position="449"/>
    </location>
</feature>
<reference evidence="8 9" key="1">
    <citation type="journal article" date="2018" name="Mol. Genet. Genomics">
        <title>The red deer Cervus elaphus genome CerEla1.0: sequencing, annotating, genes, and chromosomes.</title>
        <authorList>
            <person name="Bana N.A."/>
            <person name="Nyiri A."/>
            <person name="Nagy J."/>
            <person name="Frank K."/>
            <person name="Nagy T."/>
            <person name="Steger V."/>
            <person name="Schiller M."/>
            <person name="Lakatos P."/>
            <person name="Sugar L."/>
            <person name="Horn P."/>
            <person name="Barta E."/>
            <person name="Orosz L."/>
        </authorList>
    </citation>
    <scope>NUCLEOTIDE SEQUENCE [LARGE SCALE GENOMIC DNA]</scope>
    <source>
        <strain evidence="8">Hungarian</strain>
    </source>
</reference>
<protein>
    <submittedName>
        <fullName evidence="8">KIAA1429</fullName>
    </submittedName>
</protein>
<comment type="caution">
    <text evidence="8">The sequence shown here is derived from an EMBL/GenBank/DDBJ whole genome shotgun (WGS) entry which is preliminary data.</text>
</comment>
<dbReference type="InterPro" id="IPR026736">
    <property type="entry name" value="Virilizer"/>
</dbReference>
<comment type="similarity">
    <text evidence="2">Belongs to the vir family.</text>
</comment>
<evidence type="ECO:0000313" key="9">
    <source>
        <dbReference type="Proteomes" id="UP000242450"/>
    </source>
</evidence>
<dbReference type="OrthoDB" id="2011702at2759"/>
<feature type="non-terminal residue" evidence="8">
    <location>
        <position position="1"/>
    </location>
</feature>
<feature type="compositionally biased region" description="Basic and acidic residues" evidence="6">
    <location>
        <begin position="95"/>
        <end position="109"/>
    </location>
</feature>
<dbReference type="GO" id="GO:0003723">
    <property type="term" value="F:RNA binding"/>
    <property type="evidence" value="ECO:0007669"/>
    <property type="project" value="TreeGrafter"/>
</dbReference>
<feature type="non-terminal residue" evidence="8">
    <location>
        <position position="1459"/>
    </location>
</feature>
<comment type="subcellular location">
    <subcellularLocation>
        <location evidence="1">Nucleus</location>
    </subcellularLocation>
</comment>
<dbReference type="Proteomes" id="UP000242450">
    <property type="component" value="Chromosome 21"/>
</dbReference>
<feature type="compositionally biased region" description="Acidic residues" evidence="6">
    <location>
        <begin position="166"/>
        <end position="185"/>
    </location>
</feature>
<feature type="compositionally biased region" description="Polar residues" evidence="6">
    <location>
        <begin position="116"/>
        <end position="125"/>
    </location>
</feature>
<evidence type="ECO:0000256" key="4">
    <source>
        <dbReference type="ARBA" id="ARBA00023187"/>
    </source>
</evidence>
<dbReference type="PANTHER" id="PTHR23185:SF0">
    <property type="entry name" value="PROTEIN VIRILIZER HOMOLOG"/>
    <property type="match status" value="1"/>
</dbReference>